<dbReference type="GeneID" id="17256288"/>
<dbReference type="HOGENOM" id="CLU_2445410_0_0_1"/>
<evidence type="ECO:0000313" key="3">
    <source>
        <dbReference type="EnsemblProtists" id="EOD10136"/>
    </source>
</evidence>
<accession>A0A0D3IFV1</accession>
<dbReference type="GO" id="GO:0005509">
    <property type="term" value="F:calcium ion binding"/>
    <property type="evidence" value="ECO:0007669"/>
    <property type="project" value="InterPro"/>
</dbReference>
<dbReference type="Pfam" id="PF00036">
    <property type="entry name" value="EF-hand_1"/>
    <property type="match status" value="1"/>
</dbReference>
<dbReference type="Proteomes" id="UP000013827">
    <property type="component" value="Unassembled WGS sequence"/>
</dbReference>
<feature type="domain" description="EF-hand" evidence="2">
    <location>
        <begin position="47"/>
        <end position="82"/>
    </location>
</feature>
<keyword evidence="4" id="KW-1185">Reference proteome</keyword>
<dbReference type="InterPro" id="IPR002048">
    <property type="entry name" value="EF_hand_dom"/>
</dbReference>
<dbReference type="InterPro" id="IPR018247">
    <property type="entry name" value="EF_Hand_1_Ca_BS"/>
</dbReference>
<dbReference type="PROSITE" id="PS00018">
    <property type="entry name" value="EF_HAND_1"/>
    <property type="match status" value="1"/>
</dbReference>
<dbReference type="EnsemblProtists" id="EOD10136">
    <property type="protein sequence ID" value="EOD10136"/>
    <property type="gene ID" value="EMIHUDRAFT_257817"/>
</dbReference>
<dbReference type="KEGG" id="ehx:EMIHUDRAFT_257817"/>
<evidence type="ECO:0000313" key="4">
    <source>
        <dbReference type="Proteomes" id="UP000013827"/>
    </source>
</evidence>
<keyword evidence="1" id="KW-0106">Calcium</keyword>
<organism evidence="3 4">
    <name type="scientific">Emiliania huxleyi (strain CCMP1516)</name>
    <dbReference type="NCBI Taxonomy" id="280463"/>
    <lineage>
        <taxon>Eukaryota</taxon>
        <taxon>Haptista</taxon>
        <taxon>Haptophyta</taxon>
        <taxon>Prymnesiophyceae</taxon>
        <taxon>Isochrysidales</taxon>
        <taxon>Noelaerhabdaceae</taxon>
        <taxon>Emiliania</taxon>
    </lineage>
</organism>
<name>A0A0D3IFV1_EMIH1</name>
<dbReference type="InterPro" id="IPR011992">
    <property type="entry name" value="EF-hand-dom_pair"/>
</dbReference>
<dbReference type="AlphaFoldDB" id="A0A0D3IFV1"/>
<dbReference type="SMART" id="SM00054">
    <property type="entry name" value="EFh"/>
    <property type="match status" value="1"/>
</dbReference>
<protein>
    <recommendedName>
        <fullName evidence="2">EF-hand domain-containing protein</fullName>
    </recommendedName>
</protein>
<proteinExistence type="predicted"/>
<reference evidence="4" key="1">
    <citation type="journal article" date="2013" name="Nature">
        <title>Pan genome of the phytoplankton Emiliania underpins its global distribution.</title>
        <authorList>
            <person name="Read B.A."/>
            <person name="Kegel J."/>
            <person name="Klute M.J."/>
            <person name="Kuo A."/>
            <person name="Lefebvre S.C."/>
            <person name="Maumus F."/>
            <person name="Mayer C."/>
            <person name="Miller J."/>
            <person name="Monier A."/>
            <person name="Salamov A."/>
            <person name="Young J."/>
            <person name="Aguilar M."/>
            <person name="Claverie J.M."/>
            <person name="Frickenhaus S."/>
            <person name="Gonzalez K."/>
            <person name="Herman E.K."/>
            <person name="Lin Y.C."/>
            <person name="Napier J."/>
            <person name="Ogata H."/>
            <person name="Sarno A.F."/>
            <person name="Shmutz J."/>
            <person name="Schroeder D."/>
            <person name="de Vargas C."/>
            <person name="Verret F."/>
            <person name="von Dassow P."/>
            <person name="Valentin K."/>
            <person name="Van de Peer Y."/>
            <person name="Wheeler G."/>
            <person name="Dacks J.B."/>
            <person name="Delwiche C.F."/>
            <person name="Dyhrman S.T."/>
            <person name="Glockner G."/>
            <person name="John U."/>
            <person name="Richards T."/>
            <person name="Worden A.Z."/>
            <person name="Zhang X."/>
            <person name="Grigoriev I.V."/>
            <person name="Allen A.E."/>
            <person name="Bidle K."/>
            <person name="Borodovsky M."/>
            <person name="Bowler C."/>
            <person name="Brownlee C."/>
            <person name="Cock J.M."/>
            <person name="Elias M."/>
            <person name="Gladyshev V.N."/>
            <person name="Groth M."/>
            <person name="Guda C."/>
            <person name="Hadaegh A."/>
            <person name="Iglesias-Rodriguez M.D."/>
            <person name="Jenkins J."/>
            <person name="Jones B.M."/>
            <person name="Lawson T."/>
            <person name="Leese F."/>
            <person name="Lindquist E."/>
            <person name="Lobanov A."/>
            <person name="Lomsadze A."/>
            <person name="Malik S.B."/>
            <person name="Marsh M.E."/>
            <person name="Mackinder L."/>
            <person name="Mock T."/>
            <person name="Mueller-Roeber B."/>
            <person name="Pagarete A."/>
            <person name="Parker M."/>
            <person name="Probert I."/>
            <person name="Quesneville H."/>
            <person name="Raines C."/>
            <person name="Rensing S.A."/>
            <person name="Riano-Pachon D.M."/>
            <person name="Richier S."/>
            <person name="Rokitta S."/>
            <person name="Shiraiwa Y."/>
            <person name="Soanes D.M."/>
            <person name="van der Giezen M."/>
            <person name="Wahlund T.M."/>
            <person name="Williams B."/>
            <person name="Wilson W."/>
            <person name="Wolfe G."/>
            <person name="Wurch L.L."/>
        </authorList>
    </citation>
    <scope>NUCLEOTIDE SEQUENCE</scope>
</reference>
<evidence type="ECO:0000259" key="2">
    <source>
        <dbReference type="PROSITE" id="PS50222"/>
    </source>
</evidence>
<dbReference type="SUPFAM" id="SSF47473">
    <property type="entry name" value="EF-hand"/>
    <property type="match status" value="1"/>
</dbReference>
<sequence>MSSKAAPEAELRPAFAALDVNGGGGMLRAMECVGRNLPAGGSRDEESLARKAAVAFDALDVDKSGTLDYEEFVAVLSGLRHTDPLEALSE</sequence>
<dbReference type="Gene3D" id="1.10.238.10">
    <property type="entry name" value="EF-hand"/>
    <property type="match status" value="1"/>
</dbReference>
<reference evidence="3" key="2">
    <citation type="submission" date="2024-10" db="UniProtKB">
        <authorList>
            <consortium name="EnsemblProtists"/>
        </authorList>
    </citation>
    <scope>IDENTIFICATION</scope>
</reference>
<evidence type="ECO:0000256" key="1">
    <source>
        <dbReference type="ARBA" id="ARBA00022837"/>
    </source>
</evidence>
<dbReference type="RefSeq" id="XP_005762565.1">
    <property type="nucleotide sequence ID" value="XM_005762508.1"/>
</dbReference>
<dbReference type="PaxDb" id="2903-EOD10136"/>
<dbReference type="PROSITE" id="PS50222">
    <property type="entry name" value="EF_HAND_2"/>
    <property type="match status" value="1"/>
</dbReference>